<dbReference type="SUPFAM" id="SSF53613">
    <property type="entry name" value="Ribokinase-like"/>
    <property type="match status" value="1"/>
</dbReference>
<dbReference type="InterPro" id="IPR002173">
    <property type="entry name" value="Carboh/pur_kinase_PfkB_CS"/>
</dbReference>
<dbReference type="PANTHER" id="PTHR10584:SF166">
    <property type="entry name" value="RIBOKINASE"/>
    <property type="match status" value="1"/>
</dbReference>
<gene>
    <name evidence="7" type="ORF">E6H01_01075</name>
</gene>
<evidence type="ECO:0000256" key="3">
    <source>
        <dbReference type="ARBA" id="ARBA00022777"/>
    </source>
</evidence>
<sequence length="343" mass="36538">MRLWPKTHNGRPSSHDRHGLPRVSEASRMTSSGGSVLAVGYVTTDLLIKVRRFAETDEEVPILSFAEYPGGSAANTAVGLSRLGIRAGLVACTGRDDLGRRGRQALDREGVSTEGMVSSPTGLGSAYVVGIVDERGERQLYTYAGASEELKPEHLNPAVFDGVTHIHICTLGPDFVERALALARDANRPVVVSLDPGTIGSAPGRGERLRALLPRVDLLFLNSVELRTLTGIRDHFALQHHADALPSRVAVKLGADGCVLYRRGFPQVSAPAFAVDTLDTTGAGDAFAAGYLAGWMWGLPDRDLAVFSNAVAARSTTAVGCRDGLPTLEQIRAFLQARGHALI</sequence>
<dbReference type="GO" id="GO:0006796">
    <property type="term" value="P:phosphate-containing compound metabolic process"/>
    <property type="evidence" value="ECO:0007669"/>
    <property type="project" value="UniProtKB-ARBA"/>
</dbReference>
<dbReference type="PROSITE" id="PS00583">
    <property type="entry name" value="PFKB_KINASES_1"/>
    <property type="match status" value="1"/>
</dbReference>
<name>A0A537LF82_9BACT</name>
<evidence type="ECO:0000256" key="2">
    <source>
        <dbReference type="ARBA" id="ARBA00022679"/>
    </source>
</evidence>
<dbReference type="InterPro" id="IPR011611">
    <property type="entry name" value="PfkB_dom"/>
</dbReference>
<dbReference type="EMBL" id="VBAL01000011">
    <property type="protein sequence ID" value="TMJ06582.1"/>
    <property type="molecule type" value="Genomic_DNA"/>
</dbReference>
<keyword evidence="3 4" id="KW-0418">Kinase</keyword>
<dbReference type="InterPro" id="IPR029056">
    <property type="entry name" value="Ribokinase-like"/>
</dbReference>
<feature type="region of interest" description="Disordered" evidence="5">
    <location>
        <begin position="1"/>
        <end position="28"/>
    </location>
</feature>
<dbReference type="Gene3D" id="3.40.1190.20">
    <property type="match status" value="1"/>
</dbReference>
<dbReference type="PROSITE" id="PS00584">
    <property type="entry name" value="PFKB_KINASES_2"/>
    <property type="match status" value="1"/>
</dbReference>
<protein>
    <submittedName>
        <fullName evidence="7">Carbohydrate kinase family protein</fullName>
    </submittedName>
</protein>
<keyword evidence="2 4" id="KW-0808">Transferase</keyword>
<dbReference type="PANTHER" id="PTHR10584">
    <property type="entry name" value="SUGAR KINASE"/>
    <property type="match status" value="1"/>
</dbReference>
<feature type="domain" description="Carbohydrate kinase PfkB" evidence="6">
    <location>
        <begin position="35"/>
        <end position="327"/>
    </location>
</feature>
<accession>A0A537LF82</accession>
<evidence type="ECO:0000256" key="5">
    <source>
        <dbReference type="SAM" id="MobiDB-lite"/>
    </source>
</evidence>
<comment type="caution">
    <text evidence="7">The sequence shown here is derived from an EMBL/GenBank/DDBJ whole genome shotgun (WGS) entry which is preliminary data.</text>
</comment>
<dbReference type="Proteomes" id="UP000319353">
    <property type="component" value="Unassembled WGS sequence"/>
</dbReference>
<reference evidence="7 8" key="1">
    <citation type="journal article" date="2019" name="Nat. Microbiol.">
        <title>Mediterranean grassland soil C-N compound turnover is dependent on rainfall and depth, and is mediated by genomically divergent microorganisms.</title>
        <authorList>
            <person name="Diamond S."/>
            <person name="Andeer P.F."/>
            <person name="Li Z."/>
            <person name="Crits-Christoph A."/>
            <person name="Burstein D."/>
            <person name="Anantharaman K."/>
            <person name="Lane K.R."/>
            <person name="Thomas B.C."/>
            <person name="Pan C."/>
            <person name="Northen T.R."/>
            <person name="Banfield J.F."/>
        </authorList>
    </citation>
    <scope>NUCLEOTIDE SEQUENCE [LARGE SCALE GENOMIC DNA]</scope>
    <source>
        <strain evidence="7">NP_4</strain>
    </source>
</reference>
<evidence type="ECO:0000256" key="1">
    <source>
        <dbReference type="ARBA" id="ARBA00010688"/>
    </source>
</evidence>
<dbReference type="Pfam" id="PF00294">
    <property type="entry name" value="PfkB"/>
    <property type="match status" value="1"/>
</dbReference>
<dbReference type="AlphaFoldDB" id="A0A537LF82"/>
<evidence type="ECO:0000313" key="8">
    <source>
        <dbReference type="Proteomes" id="UP000319353"/>
    </source>
</evidence>
<evidence type="ECO:0000259" key="6">
    <source>
        <dbReference type="Pfam" id="PF00294"/>
    </source>
</evidence>
<organism evidence="7 8">
    <name type="scientific">Candidatus Segetimicrobium genomatis</name>
    <dbReference type="NCBI Taxonomy" id="2569760"/>
    <lineage>
        <taxon>Bacteria</taxon>
        <taxon>Bacillati</taxon>
        <taxon>Candidatus Sysuimicrobiota</taxon>
        <taxon>Candidatus Sysuimicrobiia</taxon>
        <taxon>Candidatus Sysuimicrobiales</taxon>
        <taxon>Candidatus Segetimicrobiaceae</taxon>
        <taxon>Candidatus Segetimicrobium</taxon>
    </lineage>
</organism>
<evidence type="ECO:0000256" key="4">
    <source>
        <dbReference type="RuleBase" id="RU003704"/>
    </source>
</evidence>
<evidence type="ECO:0000313" key="7">
    <source>
        <dbReference type="EMBL" id="TMJ06582.1"/>
    </source>
</evidence>
<dbReference type="GO" id="GO:0016301">
    <property type="term" value="F:kinase activity"/>
    <property type="evidence" value="ECO:0007669"/>
    <property type="project" value="UniProtKB-KW"/>
</dbReference>
<dbReference type="InterPro" id="IPR002139">
    <property type="entry name" value="Ribo/fructo_kinase"/>
</dbReference>
<comment type="similarity">
    <text evidence="1 4">Belongs to the carbohydrate kinase PfkB family.</text>
</comment>
<dbReference type="PRINTS" id="PR00990">
    <property type="entry name" value="RIBOKINASE"/>
</dbReference>
<proteinExistence type="inferred from homology"/>